<reference evidence="7" key="1">
    <citation type="submission" date="2023-01" db="EMBL/GenBank/DDBJ databases">
        <title>Whole genome sequence of Paucibacter sp. S2-9 isolated from pond sediment.</title>
        <authorList>
            <person name="Jung J.Y."/>
        </authorList>
    </citation>
    <scope>NUCLEOTIDE SEQUENCE</scope>
    <source>
        <strain evidence="7">S2-9</strain>
    </source>
</reference>
<dbReference type="EMBL" id="CP116346">
    <property type="protein sequence ID" value="WIT14069.1"/>
    <property type="molecule type" value="Genomic_DNA"/>
</dbReference>
<evidence type="ECO:0000256" key="1">
    <source>
        <dbReference type="ARBA" id="ARBA00005395"/>
    </source>
</evidence>
<accession>A0AA95NJX5</accession>
<evidence type="ECO:0000256" key="4">
    <source>
        <dbReference type="ARBA" id="ARBA00023315"/>
    </source>
</evidence>
<dbReference type="InterPro" id="IPR050680">
    <property type="entry name" value="YpeA/RimI_acetyltransf"/>
</dbReference>
<dbReference type="GO" id="GO:0005840">
    <property type="term" value="C:ribosome"/>
    <property type="evidence" value="ECO:0007669"/>
    <property type="project" value="UniProtKB-KW"/>
</dbReference>
<dbReference type="KEGG" id="pais:PFX98_10720"/>
<dbReference type="CDD" id="cd04301">
    <property type="entry name" value="NAT_SF"/>
    <property type="match status" value="1"/>
</dbReference>
<comment type="similarity">
    <text evidence="1 5">Belongs to the acetyltransferase family. RimI subfamily.</text>
</comment>
<dbReference type="InterPro" id="IPR043690">
    <property type="entry name" value="RimI"/>
</dbReference>
<protein>
    <recommendedName>
        <fullName evidence="5">[Ribosomal protein bS18]-alanine N-acetyltransferase</fullName>
        <ecNumber evidence="5">2.3.1.266</ecNumber>
    </recommendedName>
</protein>
<comment type="subcellular location">
    <subcellularLocation>
        <location evidence="5">Cytoplasm</location>
    </subcellularLocation>
</comment>
<evidence type="ECO:0000256" key="2">
    <source>
        <dbReference type="ARBA" id="ARBA00022490"/>
    </source>
</evidence>
<comment type="catalytic activity">
    <reaction evidence="5">
        <text>N-terminal L-alanyl-[ribosomal protein bS18] + acetyl-CoA = N-terminal N(alpha)-acetyl-L-alanyl-[ribosomal protein bS18] + CoA + H(+)</text>
        <dbReference type="Rhea" id="RHEA:43756"/>
        <dbReference type="Rhea" id="RHEA-COMP:10676"/>
        <dbReference type="Rhea" id="RHEA-COMP:10677"/>
        <dbReference type="ChEBI" id="CHEBI:15378"/>
        <dbReference type="ChEBI" id="CHEBI:57287"/>
        <dbReference type="ChEBI" id="CHEBI:57288"/>
        <dbReference type="ChEBI" id="CHEBI:64718"/>
        <dbReference type="ChEBI" id="CHEBI:83683"/>
        <dbReference type="EC" id="2.3.1.266"/>
    </reaction>
</comment>
<sequence length="167" mass="18535">MSAQLAAAWTPVPGPLAQFGLRAMTVQDLDAVLAIELRAYPFPWSRGNFIDSLAAGYGAFVWHDSLGQLQGYFLAMKGVDELHLLNITVRPEYQGRGLARLMLDGLSHWARAQGAQQIWLEVRQSNARARQVYARYGFTEVGLRRAYYPAAGGQREDAIVMNLAVPQ</sequence>
<dbReference type="SUPFAM" id="SSF55729">
    <property type="entry name" value="Acyl-CoA N-acyltransferases (Nat)"/>
    <property type="match status" value="1"/>
</dbReference>
<feature type="active site" description="Proton acceptor" evidence="5">
    <location>
        <position position="121"/>
    </location>
</feature>
<proteinExistence type="inferred from homology"/>
<dbReference type="Pfam" id="PF00583">
    <property type="entry name" value="Acetyltransf_1"/>
    <property type="match status" value="1"/>
</dbReference>
<feature type="binding site" evidence="5">
    <location>
        <position position="126"/>
    </location>
    <ligand>
        <name>acetyl-CoA</name>
        <dbReference type="ChEBI" id="CHEBI:57288"/>
    </ligand>
</feature>
<dbReference type="InterPro" id="IPR016181">
    <property type="entry name" value="Acyl_CoA_acyltransferase"/>
</dbReference>
<feature type="active site" description="Proton donor" evidence="5">
    <location>
        <position position="133"/>
    </location>
</feature>
<evidence type="ECO:0000313" key="8">
    <source>
        <dbReference type="Proteomes" id="UP001177769"/>
    </source>
</evidence>
<comment type="caution">
    <text evidence="5">Lacks conserved residue(s) required for the propagation of feature annotation.</text>
</comment>
<feature type="domain" description="N-acetyltransferase" evidence="6">
    <location>
        <begin position="19"/>
        <end position="166"/>
    </location>
</feature>
<dbReference type="EC" id="2.3.1.266" evidence="5"/>
<dbReference type="InterPro" id="IPR000182">
    <property type="entry name" value="GNAT_dom"/>
</dbReference>
<evidence type="ECO:0000256" key="5">
    <source>
        <dbReference type="HAMAP-Rule" id="MF_02210"/>
    </source>
</evidence>
<dbReference type="HAMAP" id="MF_02210">
    <property type="entry name" value="RimI"/>
    <property type="match status" value="1"/>
</dbReference>
<dbReference type="Proteomes" id="UP001177769">
    <property type="component" value="Chromosome"/>
</dbReference>
<name>A0AA95NJX5_9BURK</name>
<keyword evidence="4 5" id="KW-0012">Acyltransferase</keyword>
<dbReference type="PROSITE" id="PS51186">
    <property type="entry name" value="GNAT"/>
    <property type="match status" value="1"/>
</dbReference>
<dbReference type="GO" id="GO:0008999">
    <property type="term" value="F:protein-N-terminal-alanine acetyltransferase activity"/>
    <property type="evidence" value="ECO:0007669"/>
    <property type="project" value="UniProtKB-UniRule"/>
</dbReference>
<dbReference type="InterPro" id="IPR006464">
    <property type="entry name" value="AcTrfase_RimI/Ard1"/>
</dbReference>
<dbReference type="Gene3D" id="3.40.630.30">
    <property type="match status" value="1"/>
</dbReference>
<dbReference type="RefSeq" id="WP_285235192.1">
    <property type="nucleotide sequence ID" value="NZ_CP116346.1"/>
</dbReference>
<dbReference type="PANTHER" id="PTHR43420">
    <property type="entry name" value="ACETYLTRANSFERASE"/>
    <property type="match status" value="1"/>
</dbReference>
<gene>
    <name evidence="5 7" type="primary">rimI</name>
    <name evidence="7" type="ORF">PFX98_10720</name>
</gene>
<evidence type="ECO:0000256" key="3">
    <source>
        <dbReference type="ARBA" id="ARBA00022679"/>
    </source>
</evidence>
<evidence type="ECO:0000259" key="6">
    <source>
        <dbReference type="PROSITE" id="PS51186"/>
    </source>
</evidence>
<keyword evidence="7" id="KW-0687">Ribonucleoprotein</keyword>
<keyword evidence="3 5" id="KW-0808">Transferase</keyword>
<dbReference type="GO" id="GO:0005737">
    <property type="term" value="C:cytoplasm"/>
    <property type="evidence" value="ECO:0007669"/>
    <property type="project" value="UniProtKB-SubCell"/>
</dbReference>
<comment type="function">
    <text evidence="5">Acetylates the N-terminal alanine of ribosomal protein bS18.</text>
</comment>
<dbReference type="PANTHER" id="PTHR43420:SF51">
    <property type="entry name" value="PEPTIDYL-LYSINE N-ACETYLTRANSFERASE YIAC"/>
    <property type="match status" value="1"/>
</dbReference>
<dbReference type="AlphaFoldDB" id="A0AA95NJX5"/>
<keyword evidence="8" id="KW-1185">Reference proteome</keyword>
<evidence type="ECO:0000313" key="7">
    <source>
        <dbReference type="EMBL" id="WIT14069.1"/>
    </source>
</evidence>
<organism evidence="7 8">
    <name type="scientific">Paucibacter sediminis</name>
    <dbReference type="NCBI Taxonomy" id="3019553"/>
    <lineage>
        <taxon>Bacteria</taxon>
        <taxon>Pseudomonadati</taxon>
        <taxon>Pseudomonadota</taxon>
        <taxon>Betaproteobacteria</taxon>
        <taxon>Burkholderiales</taxon>
        <taxon>Sphaerotilaceae</taxon>
        <taxon>Roseateles</taxon>
    </lineage>
</organism>
<dbReference type="NCBIfam" id="TIGR01575">
    <property type="entry name" value="rimI"/>
    <property type="match status" value="1"/>
</dbReference>
<keyword evidence="7" id="KW-0689">Ribosomal protein</keyword>
<keyword evidence="2 5" id="KW-0963">Cytoplasm</keyword>